<comment type="similarity">
    <text evidence="1">Belongs to the short-chain dehydrogenases/reductases (SDR) family.</text>
</comment>
<dbReference type="SUPFAM" id="SSF51735">
    <property type="entry name" value="NAD(P)-binding Rossmann-fold domains"/>
    <property type="match status" value="1"/>
</dbReference>
<gene>
    <name evidence="4" type="ORF">D9619_010946</name>
</gene>
<dbReference type="Proteomes" id="UP000567179">
    <property type="component" value="Unassembled WGS sequence"/>
</dbReference>
<keyword evidence="5" id="KW-1185">Reference proteome</keyword>
<dbReference type="GO" id="GO:0016491">
    <property type="term" value="F:oxidoreductase activity"/>
    <property type="evidence" value="ECO:0007669"/>
    <property type="project" value="UniProtKB-KW"/>
</dbReference>
<proteinExistence type="inferred from homology"/>
<reference evidence="4 5" key="1">
    <citation type="journal article" date="2020" name="ISME J.">
        <title>Uncovering the hidden diversity of litter-decomposition mechanisms in mushroom-forming fungi.</title>
        <authorList>
            <person name="Floudas D."/>
            <person name="Bentzer J."/>
            <person name="Ahren D."/>
            <person name="Johansson T."/>
            <person name="Persson P."/>
            <person name="Tunlid A."/>
        </authorList>
    </citation>
    <scope>NUCLEOTIDE SEQUENCE [LARGE SCALE GENOMIC DNA]</scope>
    <source>
        <strain evidence="4 5">CBS 101986</strain>
    </source>
</reference>
<protein>
    <recommendedName>
        <fullName evidence="6">NAD(P)-binding protein</fullName>
    </recommendedName>
</protein>
<dbReference type="EMBL" id="JAACJJ010000030">
    <property type="protein sequence ID" value="KAF5318872.1"/>
    <property type="molecule type" value="Genomic_DNA"/>
</dbReference>
<dbReference type="PANTHER" id="PTHR24320:SF282">
    <property type="entry name" value="WW DOMAIN-CONTAINING OXIDOREDUCTASE"/>
    <property type="match status" value="1"/>
</dbReference>
<keyword evidence="3" id="KW-0560">Oxidoreductase</keyword>
<dbReference type="InterPro" id="IPR036291">
    <property type="entry name" value="NAD(P)-bd_dom_sf"/>
</dbReference>
<name>A0A8H5B913_9AGAR</name>
<accession>A0A8H5B913</accession>
<dbReference type="OrthoDB" id="191139at2759"/>
<evidence type="ECO:0008006" key="6">
    <source>
        <dbReference type="Google" id="ProtNLM"/>
    </source>
</evidence>
<comment type="caution">
    <text evidence="4">The sequence shown here is derived from an EMBL/GenBank/DDBJ whole genome shotgun (WGS) entry which is preliminary data.</text>
</comment>
<evidence type="ECO:0000313" key="4">
    <source>
        <dbReference type="EMBL" id="KAF5318872.1"/>
    </source>
</evidence>
<evidence type="ECO:0000256" key="1">
    <source>
        <dbReference type="ARBA" id="ARBA00006484"/>
    </source>
</evidence>
<dbReference type="AlphaFoldDB" id="A0A8H5B913"/>
<dbReference type="PRINTS" id="PR00081">
    <property type="entry name" value="GDHRDH"/>
</dbReference>
<dbReference type="InterPro" id="IPR002347">
    <property type="entry name" value="SDR_fam"/>
</dbReference>
<organism evidence="4 5">
    <name type="scientific">Psilocybe cf. subviscida</name>
    <dbReference type="NCBI Taxonomy" id="2480587"/>
    <lineage>
        <taxon>Eukaryota</taxon>
        <taxon>Fungi</taxon>
        <taxon>Dikarya</taxon>
        <taxon>Basidiomycota</taxon>
        <taxon>Agaricomycotina</taxon>
        <taxon>Agaricomycetes</taxon>
        <taxon>Agaricomycetidae</taxon>
        <taxon>Agaricales</taxon>
        <taxon>Agaricineae</taxon>
        <taxon>Strophariaceae</taxon>
        <taxon>Psilocybe</taxon>
    </lineage>
</organism>
<dbReference type="Pfam" id="PF00106">
    <property type="entry name" value="adh_short"/>
    <property type="match status" value="1"/>
</dbReference>
<evidence type="ECO:0000256" key="2">
    <source>
        <dbReference type="ARBA" id="ARBA00022857"/>
    </source>
</evidence>
<dbReference type="Gene3D" id="3.40.50.720">
    <property type="entry name" value="NAD(P)-binding Rossmann-like Domain"/>
    <property type="match status" value="1"/>
</dbReference>
<dbReference type="PANTHER" id="PTHR24320">
    <property type="entry name" value="RETINOL DEHYDROGENASE"/>
    <property type="match status" value="1"/>
</dbReference>
<keyword evidence="2" id="KW-0521">NADP</keyword>
<evidence type="ECO:0000313" key="5">
    <source>
        <dbReference type="Proteomes" id="UP000567179"/>
    </source>
</evidence>
<evidence type="ECO:0000256" key="3">
    <source>
        <dbReference type="ARBA" id="ARBA00023002"/>
    </source>
</evidence>
<sequence length="322" mass="34721">MFFAAKFDPAKDLNDLSGKVVVISGANTGIGYHTAKILAGRGAKVYVGSRSKEKGENAVAQLKEEGISSEQVEYLPCDISTPALARQAAEVFLSKETRLDILVNNAAMLLDGSTISTQDGVTEMIMTNHIGVAQLTMSLLPLLLKTSELPGSDVRIVTVGSNAHRGSAAKNPKLDFSTLAAFKDPHEKDTFPTFSRYSVSKLCNTLFSNALQRQPKVALSNIICISLHPGFVNTSVSSKVSWPRLTNAIMTLLAIKPEAGAYTSCFAAASPIVRQHPDQYKGAYLEPYGKILPASTHAQNTKMQDDLWRTTEEYLKGQGASP</sequence>